<reference evidence="1 2" key="1">
    <citation type="journal article" date="2022" name="Syst. Appl. Microbiol.">
        <title>Rhodopirellula aestuarii sp. nov., a novel member of the genus Rhodopirellula isolated from brackish sediments collected in the Tagus River estuary, Portugal.</title>
        <authorList>
            <person name="Vitorino I.R."/>
            <person name="Klimek D."/>
            <person name="Calusinska M."/>
            <person name="Lobo-da-Cunha A."/>
            <person name="Vasconcelos V."/>
            <person name="Lage O.M."/>
        </authorList>
    </citation>
    <scope>NUCLEOTIDE SEQUENCE [LARGE SCALE GENOMIC DNA]</scope>
    <source>
        <strain evidence="1 2">ICT_H3.1</strain>
    </source>
</reference>
<accession>A0ABT0TX16</accession>
<comment type="caution">
    <text evidence="1">The sequence shown here is derived from an EMBL/GenBank/DDBJ whole genome shotgun (WGS) entry which is preliminary data.</text>
</comment>
<keyword evidence="2" id="KW-1185">Reference proteome</keyword>
<sequence>MIPRQLLRRLAALFCVCVPLIVDKPCSADELLTLHLNRVTPGEFPAQHWYPDNRPSITDQREAMVELVEMLSALDDRTMKELKIAHADRALMVRDWEMTNLKARIDRLCQTHQPIIDKLKAIRWSNAANEIVPFEIVSVRYQIQALAYLTNLYAIREFSEGRVKSASQTLAGGYAFAHNLMRTTGTLNVVMGIVLQSVMTNAIADLQSLGSPDMRAMLSRLDASQMAPQALDHSIWKEVCESMPVLIDRPRTPSEWREDVAATLQTFKRADLTPNSNEEAERLGRQLQTMVQTRPRVKALSISINYEHGGLEEVQTLKPGQQLRMQMTMNIPALAEYVDTSLDKSVLDRAQNDFRRRLCGLRCVEVLRIESAKRGRWLSDVTADLLEAFPNQRGTNLKPTLKIEQGLNGLPSYEIRLPETDFLAGFFKPSHQIETISVSIQQDFPR</sequence>
<gene>
    <name evidence="1" type="ORF">NB063_00160</name>
</gene>
<name>A0ABT0TX16_9BACT</name>
<evidence type="ECO:0000313" key="2">
    <source>
        <dbReference type="Proteomes" id="UP001202961"/>
    </source>
</evidence>
<organism evidence="1 2">
    <name type="scientific">Aporhodopirellula aestuarii</name>
    <dbReference type="NCBI Taxonomy" id="2950107"/>
    <lineage>
        <taxon>Bacteria</taxon>
        <taxon>Pseudomonadati</taxon>
        <taxon>Planctomycetota</taxon>
        <taxon>Planctomycetia</taxon>
        <taxon>Pirellulales</taxon>
        <taxon>Pirellulaceae</taxon>
        <taxon>Aporhodopirellula</taxon>
    </lineage>
</organism>
<evidence type="ECO:0000313" key="1">
    <source>
        <dbReference type="EMBL" id="MCM2369026.1"/>
    </source>
</evidence>
<dbReference type="EMBL" id="JAMQBK010000001">
    <property type="protein sequence ID" value="MCM2369026.1"/>
    <property type="molecule type" value="Genomic_DNA"/>
</dbReference>
<dbReference type="RefSeq" id="WP_250926701.1">
    <property type="nucleotide sequence ID" value="NZ_JAMQBK010000001.1"/>
</dbReference>
<dbReference type="Proteomes" id="UP001202961">
    <property type="component" value="Unassembled WGS sequence"/>
</dbReference>
<proteinExistence type="predicted"/>
<protein>
    <recommendedName>
        <fullName evidence="3">Secreted protein</fullName>
    </recommendedName>
</protein>
<evidence type="ECO:0008006" key="3">
    <source>
        <dbReference type="Google" id="ProtNLM"/>
    </source>
</evidence>